<protein>
    <submittedName>
        <fullName evidence="1">Uncharacterized protein</fullName>
    </submittedName>
</protein>
<gene>
    <name evidence="1" type="ORF">OCTVUL_1B006560</name>
</gene>
<accession>A0AA36AXA9</accession>
<keyword evidence="2" id="KW-1185">Reference proteome</keyword>
<evidence type="ECO:0000313" key="2">
    <source>
        <dbReference type="Proteomes" id="UP001162480"/>
    </source>
</evidence>
<dbReference type="Proteomes" id="UP001162480">
    <property type="component" value="Chromosome 5"/>
</dbReference>
<reference evidence="1" key="1">
    <citation type="submission" date="2023-08" db="EMBL/GenBank/DDBJ databases">
        <authorList>
            <person name="Alioto T."/>
            <person name="Alioto T."/>
            <person name="Gomez Garrido J."/>
        </authorList>
    </citation>
    <scope>NUCLEOTIDE SEQUENCE</scope>
</reference>
<evidence type="ECO:0000313" key="1">
    <source>
        <dbReference type="EMBL" id="CAI9722597.1"/>
    </source>
</evidence>
<dbReference type="EMBL" id="OX597818">
    <property type="protein sequence ID" value="CAI9722597.1"/>
    <property type="molecule type" value="Genomic_DNA"/>
</dbReference>
<sequence>MSTRTFLKRKEAMTLCYKAPKNRQTLVLRGDLSDDGAVDGVIVVIDGIVGVDVDAIMVSGAVTVIIVIICDGSAAFSVRDTVIAIVDVVITGGSSAAANPVCVSTAAVIDTDIPATVVVVIEAAATRVA</sequence>
<proteinExistence type="predicted"/>
<organism evidence="1 2">
    <name type="scientific">Octopus vulgaris</name>
    <name type="common">Common octopus</name>
    <dbReference type="NCBI Taxonomy" id="6645"/>
    <lineage>
        <taxon>Eukaryota</taxon>
        <taxon>Metazoa</taxon>
        <taxon>Spiralia</taxon>
        <taxon>Lophotrochozoa</taxon>
        <taxon>Mollusca</taxon>
        <taxon>Cephalopoda</taxon>
        <taxon>Coleoidea</taxon>
        <taxon>Octopodiformes</taxon>
        <taxon>Octopoda</taxon>
        <taxon>Incirrata</taxon>
        <taxon>Octopodidae</taxon>
        <taxon>Octopus</taxon>
    </lineage>
</organism>
<dbReference type="AlphaFoldDB" id="A0AA36AXA9"/>
<name>A0AA36AXA9_OCTVU</name>